<dbReference type="EMBL" id="CP082275">
    <property type="protein sequence ID" value="USH01328.1"/>
    <property type="molecule type" value="Genomic_DNA"/>
</dbReference>
<protein>
    <recommendedName>
        <fullName evidence="4">Lipoprotein</fullName>
    </recommendedName>
</protein>
<gene>
    <name evidence="2" type="ORF">K6Q96_10360</name>
</gene>
<sequence length="192" mass="21262">MKKIKIFRAMLFSSVAIGVIGCAGIPKTAENLPPANGTGAVVIPIDLSDIPVNKKYACRSIVFDVEKAFWKPSEPRESQTWELFLNNTSNMGLITGLAPGDYVFTEYKCYARNRYTLNGAKSYLTYSSSVYFEVQANTVTLASRGFVGTETFDKTGSSTFRARFRTYDKEGADKAREELISRGLPDGWTVGF</sequence>
<keyword evidence="1" id="KW-0732">Signal</keyword>
<reference evidence="2" key="1">
    <citation type="submission" date="2021-08" db="EMBL/GenBank/DDBJ databases">
        <authorList>
            <person name="Sakaguchi M."/>
            <person name="Kikuchi T."/>
            <person name="Urbanczyk H."/>
        </authorList>
    </citation>
    <scope>NUCLEOTIDE SEQUENCE</scope>
    <source>
        <strain evidence="2">020920N</strain>
    </source>
</reference>
<dbReference type="PROSITE" id="PS51257">
    <property type="entry name" value="PROKAR_LIPOPROTEIN"/>
    <property type="match status" value="1"/>
</dbReference>
<feature type="signal peptide" evidence="1">
    <location>
        <begin position="1"/>
        <end position="18"/>
    </location>
</feature>
<dbReference type="Proteomes" id="UP001056255">
    <property type="component" value="Chromosome I"/>
</dbReference>
<name>A0ABY4WP10_9GAMM</name>
<evidence type="ECO:0000256" key="1">
    <source>
        <dbReference type="SAM" id="SignalP"/>
    </source>
</evidence>
<evidence type="ECO:0008006" key="4">
    <source>
        <dbReference type="Google" id="ProtNLM"/>
    </source>
</evidence>
<dbReference type="RefSeq" id="WP_251875558.1">
    <property type="nucleotide sequence ID" value="NZ_CP082275.1"/>
</dbReference>
<evidence type="ECO:0000313" key="2">
    <source>
        <dbReference type="EMBL" id="USH01328.1"/>
    </source>
</evidence>
<evidence type="ECO:0000313" key="3">
    <source>
        <dbReference type="Proteomes" id="UP001056255"/>
    </source>
</evidence>
<accession>A0ABY4WP10</accession>
<keyword evidence="3" id="KW-1185">Reference proteome</keyword>
<organism evidence="2 3">
    <name type="scientific">Grimontia kaedaensis</name>
    <dbReference type="NCBI Taxonomy" id="2872157"/>
    <lineage>
        <taxon>Bacteria</taxon>
        <taxon>Pseudomonadati</taxon>
        <taxon>Pseudomonadota</taxon>
        <taxon>Gammaproteobacteria</taxon>
        <taxon>Vibrionales</taxon>
        <taxon>Vibrionaceae</taxon>
        <taxon>Grimontia</taxon>
    </lineage>
</organism>
<proteinExistence type="predicted"/>
<feature type="chain" id="PRO_5047508681" description="Lipoprotein" evidence="1">
    <location>
        <begin position="19"/>
        <end position="192"/>
    </location>
</feature>